<evidence type="ECO:0000313" key="2">
    <source>
        <dbReference type="Proteomes" id="UP000324853"/>
    </source>
</evidence>
<evidence type="ECO:0008006" key="3">
    <source>
        <dbReference type="Google" id="ProtNLM"/>
    </source>
</evidence>
<name>A0A5S4X404_9BRAD</name>
<sequence>MMVRLPIAAVVTSDGRRSYWVAAVPPDNATDAVAQVVRHVRVIKLLEHRLRVKPDVLRPGEVRQLSF</sequence>
<evidence type="ECO:0000313" key="1">
    <source>
        <dbReference type="EMBL" id="TYL87725.1"/>
    </source>
</evidence>
<comment type="caution">
    <text evidence="1">The sequence shown here is derived from an EMBL/GenBank/DDBJ whole genome shotgun (WGS) entry which is preliminary data.</text>
</comment>
<protein>
    <recommendedName>
        <fullName evidence="3">Transposase</fullName>
    </recommendedName>
</protein>
<organism evidence="1 2">
    <name type="scientific">Bradyrhizobium cytisi</name>
    <dbReference type="NCBI Taxonomy" id="515489"/>
    <lineage>
        <taxon>Bacteria</taxon>
        <taxon>Pseudomonadati</taxon>
        <taxon>Pseudomonadota</taxon>
        <taxon>Alphaproteobacteria</taxon>
        <taxon>Hyphomicrobiales</taxon>
        <taxon>Nitrobacteraceae</taxon>
        <taxon>Bradyrhizobium</taxon>
    </lineage>
</organism>
<dbReference type="Proteomes" id="UP000324853">
    <property type="component" value="Unassembled WGS sequence"/>
</dbReference>
<dbReference type="EMBL" id="VSSR01000006">
    <property type="protein sequence ID" value="TYL87725.1"/>
    <property type="molecule type" value="Genomic_DNA"/>
</dbReference>
<reference evidence="1 2" key="1">
    <citation type="submission" date="2019-08" db="EMBL/GenBank/DDBJ databases">
        <title>Bradyrhizobium hipponensis sp. nov., a rhizobium isolated from a Lupinus angustifolius root nodule in Tunisia.</title>
        <authorList>
            <person name="Off K."/>
            <person name="Rejili M."/>
            <person name="Mars M."/>
            <person name="Brachmann A."/>
            <person name="Marin M."/>
        </authorList>
    </citation>
    <scope>NUCLEOTIDE SEQUENCE [LARGE SCALE GENOMIC DNA]</scope>
    <source>
        <strain evidence="1 2">CTAW11</strain>
    </source>
</reference>
<dbReference type="AlphaFoldDB" id="A0A5S4X404"/>
<keyword evidence="2" id="KW-1185">Reference proteome</keyword>
<proteinExistence type="predicted"/>
<accession>A0A5S4X404</accession>
<dbReference type="OrthoDB" id="8251038at2"/>
<gene>
    <name evidence="1" type="ORF">FXB38_02770</name>
</gene>